<feature type="domain" description="MobA-like NTP transferase" evidence="2">
    <location>
        <begin position="5"/>
        <end position="167"/>
    </location>
</feature>
<proteinExistence type="predicted"/>
<protein>
    <submittedName>
        <fullName evidence="3">Nucleotidyltransferase family protein</fullName>
    </submittedName>
</protein>
<evidence type="ECO:0000313" key="4">
    <source>
        <dbReference type="Proteomes" id="UP000699865"/>
    </source>
</evidence>
<dbReference type="PANTHER" id="PTHR43777:SF1">
    <property type="entry name" value="MOLYBDENUM COFACTOR CYTIDYLYLTRANSFERASE"/>
    <property type="match status" value="1"/>
</dbReference>
<name>A0ABS6L6M4_9GAMM</name>
<dbReference type="Proteomes" id="UP000699865">
    <property type="component" value="Unassembled WGS sequence"/>
</dbReference>
<accession>A0ABS6L6M4</accession>
<keyword evidence="1" id="KW-0460">Magnesium</keyword>
<keyword evidence="4" id="KW-1185">Reference proteome</keyword>
<dbReference type="InterPro" id="IPR025877">
    <property type="entry name" value="MobA-like_NTP_Trfase"/>
</dbReference>
<dbReference type="Pfam" id="PF12804">
    <property type="entry name" value="NTP_transf_3"/>
    <property type="match status" value="1"/>
</dbReference>
<evidence type="ECO:0000256" key="1">
    <source>
        <dbReference type="ARBA" id="ARBA00022842"/>
    </source>
</evidence>
<dbReference type="RefSeq" id="WP_217139233.1">
    <property type="nucleotide sequence ID" value="NZ_JAFMOU010000072.1"/>
</dbReference>
<comment type="caution">
    <text evidence="3">The sequence shown here is derived from an EMBL/GenBank/DDBJ whole genome shotgun (WGS) entry which is preliminary data.</text>
</comment>
<evidence type="ECO:0000313" key="3">
    <source>
        <dbReference type="EMBL" id="MBU9837449.1"/>
    </source>
</evidence>
<dbReference type="CDD" id="cd04182">
    <property type="entry name" value="GT_2_like_f"/>
    <property type="match status" value="1"/>
</dbReference>
<organism evidence="3 4">
    <name type="scientific">Rahnella perminowiae</name>
    <dbReference type="NCBI Taxonomy" id="2816244"/>
    <lineage>
        <taxon>Bacteria</taxon>
        <taxon>Pseudomonadati</taxon>
        <taxon>Pseudomonadota</taxon>
        <taxon>Gammaproteobacteria</taxon>
        <taxon>Enterobacterales</taxon>
        <taxon>Yersiniaceae</taxon>
        <taxon>Rahnella</taxon>
    </lineage>
</organism>
<evidence type="ECO:0000259" key="2">
    <source>
        <dbReference type="Pfam" id="PF12804"/>
    </source>
</evidence>
<reference evidence="3 4" key="1">
    <citation type="submission" date="2021-03" db="EMBL/GenBank/DDBJ databases">
        <title>Five novel Rahnella species.</title>
        <authorList>
            <person name="Brady C."/>
            <person name="Asselin J."/>
            <person name="Beer S."/>
            <person name="Bruberg M.B."/>
            <person name="Crampton B."/>
            <person name="Venter S."/>
            <person name="Arnold D."/>
            <person name="Denman S."/>
        </authorList>
    </citation>
    <scope>NUCLEOTIDE SEQUENCE [LARGE SCALE GENOMIC DNA]</scope>
    <source>
        <strain evidence="3 4">L72c</strain>
    </source>
</reference>
<gene>
    <name evidence="3" type="ORF">J1786_21870</name>
</gene>
<dbReference type="EMBL" id="JAFMOU010000072">
    <property type="protein sequence ID" value="MBU9837449.1"/>
    <property type="molecule type" value="Genomic_DNA"/>
</dbReference>
<sequence>MAGIILLAAGTGSRFIAAGGEGNKLNARLQKTAGNVVTVFEATLRQACASRLPVHVITRPENRPVQACCLREGIPFTLISSAGTGESIAAGVHATAGWDGWLIHLADMPFVTAEVFTAVADRLRQEMIVRPYWQNEPGHPVGFAQPMREKLRLLRGDNGARELLRSHRMLRLDFSHPAVITDIDIPAQLSPPLLISNLNQHAAS</sequence>
<dbReference type="PANTHER" id="PTHR43777">
    <property type="entry name" value="MOLYBDENUM COFACTOR CYTIDYLYLTRANSFERASE"/>
    <property type="match status" value="1"/>
</dbReference>